<accession>A0A8T1WJU6</accession>
<dbReference type="OrthoDB" id="155976at2759"/>
<evidence type="ECO:0000256" key="2">
    <source>
        <dbReference type="SAM" id="SignalP"/>
    </source>
</evidence>
<dbReference type="FunFam" id="3.40.50.1820:FF:000215">
    <property type="entry name" value="Lysosomal thioesterase PPT2-B"/>
    <property type="match status" value="1"/>
</dbReference>
<protein>
    <submittedName>
        <fullName evidence="3">Holo-[acyl-carrier-protein] synthase</fullName>
    </submittedName>
</protein>
<gene>
    <name evidence="3" type="primary">PPT2_2</name>
    <name evidence="3" type="ORF">PHYBOEH_005551</name>
</gene>
<evidence type="ECO:0000313" key="4">
    <source>
        <dbReference type="Proteomes" id="UP000693981"/>
    </source>
</evidence>
<dbReference type="GO" id="GO:0016790">
    <property type="term" value="F:thiolester hydrolase activity"/>
    <property type="evidence" value="ECO:0007669"/>
    <property type="project" value="TreeGrafter"/>
</dbReference>
<dbReference type="PANTHER" id="PTHR11247">
    <property type="entry name" value="PALMITOYL-PROTEIN THIOESTERASE/DOLICHYLDIPHOSPHATASE 1"/>
    <property type="match status" value="1"/>
</dbReference>
<evidence type="ECO:0000313" key="3">
    <source>
        <dbReference type="EMBL" id="KAG7394187.1"/>
    </source>
</evidence>
<dbReference type="Proteomes" id="UP000693981">
    <property type="component" value="Unassembled WGS sequence"/>
</dbReference>
<dbReference type="PANTHER" id="PTHR11247:SF8">
    <property type="entry name" value="PALMITOYL-PROTEIN THIOESTERASE 1"/>
    <property type="match status" value="1"/>
</dbReference>
<organism evidence="3 4">
    <name type="scientific">Phytophthora boehmeriae</name>
    <dbReference type="NCBI Taxonomy" id="109152"/>
    <lineage>
        <taxon>Eukaryota</taxon>
        <taxon>Sar</taxon>
        <taxon>Stramenopiles</taxon>
        <taxon>Oomycota</taxon>
        <taxon>Peronosporomycetes</taxon>
        <taxon>Peronosporales</taxon>
        <taxon>Peronosporaceae</taxon>
        <taxon>Phytophthora</taxon>
    </lineage>
</organism>
<proteinExistence type="predicted"/>
<reference evidence="3" key="1">
    <citation type="submission" date="2021-02" db="EMBL/GenBank/DDBJ databases">
        <authorList>
            <person name="Palmer J.M."/>
        </authorList>
    </citation>
    <scope>NUCLEOTIDE SEQUENCE</scope>
    <source>
        <strain evidence="3">SCRP23</strain>
    </source>
</reference>
<dbReference type="Pfam" id="PF02089">
    <property type="entry name" value="Palm_thioest"/>
    <property type="match status" value="1"/>
</dbReference>
<dbReference type="GO" id="GO:0005764">
    <property type="term" value="C:lysosome"/>
    <property type="evidence" value="ECO:0007669"/>
    <property type="project" value="TreeGrafter"/>
</dbReference>
<feature type="signal peptide" evidence="2">
    <location>
        <begin position="1"/>
        <end position="22"/>
    </location>
</feature>
<dbReference type="AlphaFoldDB" id="A0A8T1WJU6"/>
<name>A0A8T1WJU6_9STRA</name>
<comment type="caution">
    <text evidence="3">The sequence shown here is derived from an EMBL/GenBank/DDBJ whole genome shotgun (WGS) entry which is preliminary data.</text>
</comment>
<sequence length="348" mass="38134">MKFAPLLVALVGCMATAPGATSTSVSDLPIIFFHGLGFNSSAGDTYVNNLTAENRTAVSLSFCTDSCSFESLATQVPLAVAAVRDVVANNSAFDNGYIFIGHSQGAAISRAVVEEMDDHKVKRLISLAGVQNGLFPGPNDADGLAAAGTGVLQDLLPRPDIFNFSAYASEDAYGKMQRDVVQFTLENPDLQYQYSYFNLQRSPQFGSWASSNVFFPVINNVNPCLPGNDQCIFDQRRRKANFLKLESAYFITSPQDEKVAPWQSSHFGRYSEVSSIEAIEQNFSSLTVVDMKDTLEYTSDTFGLRTLDERGGLFLPAVSNVTHACWVKDDNGCMVQNMYDTHIYPLLH</sequence>
<keyword evidence="4" id="KW-1185">Reference proteome</keyword>
<evidence type="ECO:0000256" key="1">
    <source>
        <dbReference type="ARBA" id="ARBA00022801"/>
    </source>
</evidence>
<dbReference type="EMBL" id="JAGDFL010000291">
    <property type="protein sequence ID" value="KAG7394187.1"/>
    <property type="molecule type" value="Genomic_DNA"/>
</dbReference>
<keyword evidence="2" id="KW-0732">Signal</keyword>
<keyword evidence="1" id="KW-0378">Hydrolase</keyword>
<feature type="chain" id="PRO_5035793954" evidence="2">
    <location>
        <begin position="23"/>
        <end position="348"/>
    </location>
</feature>